<keyword evidence="3" id="KW-0378">Hydrolase</keyword>
<proteinExistence type="predicted"/>
<feature type="active site" evidence="1">
    <location>
        <position position="154"/>
    </location>
</feature>
<name>A0ABV3DU11_9ACTN</name>
<dbReference type="RefSeq" id="WP_358363198.1">
    <property type="nucleotide sequence ID" value="NZ_JBEZFP010000162.1"/>
</dbReference>
<dbReference type="PROSITE" id="PS01174">
    <property type="entry name" value="LIPASE_GDXG_SER"/>
    <property type="match status" value="1"/>
</dbReference>
<dbReference type="Pfam" id="PF07859">
    <property type="entry name" value="Abhydrolase_3"/>
    <property type="match status" value="1"/>
</dbReference>
<dbReference type="Proteomes" id="UP001551482">
    <property type="component" value="Unassembled WGS sequence"/>
</dbReference>
<dbReference type="InterPro" id="IPR033140">
    <property type="entry name" value="Lipase_GDXG_put_SER_AS"/>
</dbReference>
<comment type="caution">
    <text evidence="3">The sequence shown here is derived from an EMBL/GenBank/DDBJ whole genome shotgun (WGS) entry which is preliminary data.</text>
</comment>
<evidence type="ECO:0000256" key="1">
    <source>
        <dbReference type="PROSITE-ProRule" id="PRU10038"/>
    </source>
</evidence>
<dbReference type="PANTHER" id="PTHR23025:SF4">
    <property type="entry name" value="ALPHA_BETA HYDROLASE FOLD-3 DOMAIN-CONTAINING PROTEIN"/>
    <property type="match status" value="1"/>
</dbReference>
<dbReference type="SUPFAM" id="SSF53474">
    <property type="entry name" value="alpha/beta-Hydrolases"/>
    <property type="match status" value="1"/>
</dbReference>
<dbReference type="InterPro" id="IPR013094">
    <property type="entry name" value="AB_hydrolase_3"/>
</dbReference>
<reference evidence="3 4" key="1">
    <citation type="submission" date="2024-06" db="EMBL/GenBank/DDBJ databases">
        <title>The Natural Products Discovery Center: Release of the First 8490 Sequenced Strains for Exploring Actinobacteria Biosynthetic Diversity.</title>
        <authorList>
            <person name="Kalkreuter E."/>
            <person name="Kautsar S.A."/>
            <person name="Yang D."/>
            <person name="Bader C.D."/>
            <person name="Teijaro C.N."/>
            <person name="Fluegel L."/>
            <person name="Davis C.M."/>
            <person name="Simpson J.R."/>
            <person name="Lauterbach L."/>
            <person name="Steele A.D."/>
            <person name="Gui C."/>
            <person name="Meng S."/>
            <person name="Li G."/>
            <person name="Viehrig K."/>
            <person name="Ye F."/>
            <person name="Su P."/>
            <person name="Kiefer A.F."/>
            <person name="Nichols A."/>
            <person name="Cepeda A.J."/>
            <person name="Yan W."/>
            <person name="Fan B."/>
            <person name="Jiang Y."/>
            <person name="Adhikari A."/>
            <person name="Zheng C.-J."/>
            <person name="Schuster L."/>
            <person name="Cowan T.M."/>
            <person name="Smanski M.J."/>
            <person name="Chevrette M.G."/>
            <person name="De Carvalho L.P.S."/>
            <person name="Shen B."/>
        </authorList>
    </citation>
    <scope>NUCLEOTIDE SEQUENCE [LARGE SCALE GENOMIC DNA]</scope>
    <source>
        <strain evidence="3 4">NPDC048946</strain>
    </source>
</reference>
<protein>
    <submittedName>
        <fullName evidence="3">Alpha/beta hydrolase</fullName>
    </submittedName>
</protein>
<dbReference type="InterPro" id="IPR029058">
    <property type="entry name" value="AB_hydrolase_fold"/>
</dbReference>
<dbReference type="Gene3D" id="3.40.50.1820">
    <property type="entry name" value="alpha/beta hydrolase"/>
    <property type="match status" value="1"/>
</dbReference>
<accession>A0ABV3DU11</accession>
<organism evidence="3 4">
    <name type="scientific">Streptodolium elevatio</name>
    <dbReference type="NCBI Taxonomy" id="3157996"/>
    <lineage>
        <taxon>Bacteria</taxon>
        <taxon>Bacillati</taxon>
        <taxon>Actinomycetota</taxon>
        <taxon>Actinomycetes</taxon>
        <taxon>Kitasatosporales</taxon>
        <taxon>Streptomycetaceae</taxon>
        <taxon>Streptodolium</taxon>
    </lineage>
</organism>
<keyword evidence="4" id="KW-1185">Reference proteome</keyword>
<evidence type="ECO:0000259" key="2">
    <source>
        <dbReference type="Pfam" id="PF07859"/>
    </source>
</evidence>
<dbReference type="GO" id="GO:0016787">
    <property type="term" value="F:hydrolase activity"/>
    <property type="evidence" value="ECO:0007669"/>
    <property type="project" value="UniProtKB-KW"/>
</dbReference>
<sequence>MPLNAELGAFFASIPLPRYEGEPAAFREKMDAGMAMRPVMTEVPRIEDRTVPGPEGAPDLAVRVYAPSTEPGLPVTVFYHGGGFCIGSIASHDPVARKIAAAAECVVVSVEYRLAPEHPYPAAHEDAYAAYAWVREHAAELGGDPDRVAVAGDSAGGSLAAAVCLMARDRGIAQPTFQLLWYPGTGLDAGAHATKPNDPLLPAAALAWFGEHYFAKLTDEQRREYGAVGLAADLSGLAPAHIVVAGEDPLHTEGVAYAERLRAAGVPTGLDDHEDLSHGFLSFADFVPPCADAAASSYAALRDALAKG</sequence>
<dbReference type="EMBL" id="JBEZFP010000162">
    <property type="protein sequence ID" value="MEU8139240.1"/>
    <property type="molecule type" value="Genomic_DNA"/>
</dbReference>
<feature type="domain" description="Alpha/beta hydrolase fold-3" evidence="2">
    <location>
        <begin position="77"/>
        <end position="281"/>
    </location>
</feature>
<evidence type="ECO:0000313" key="4">
    <source>
        <dbReference type="Proteomes" id="UP001551482"/>
    </source>
</evidence>
<gene>
    <name evidence="3" type="ORF">AB0C36_37805</name>
</gene>
<evidence type="ECO:0000313" key="3">
    <source>
        <dbReference type="EMBL" id="MEU8139240.1"/>
    </source>
</evidence>
<dbReference type="PANTHER" id="PTHR23025">
    <property type="entry name" value="TRIACYLGLYCEROL LIPASE"/>
    <property type="match status" value="1"/>
</dbReference>